<keyword evidence="3" id="KW-0732">Signal</keyword>
<evidence type="ECO:0000256" key="3">
    <source>
        <dbReference type="ARBA" id="ARBA00022729"/>
    </source>
</evidence>
<evidence type="ECO:0000256" key="6">
    <source>
        <dbReference type="ARBA" id="ARBA00023180"/>
    </source>
</evidence>
<gene>
    <name evidence="7" type="ORF">OFUS_LOCUS7554</name>
</gene>
<evidence type="ECO:0000256" key="1">
    <source>
        <dbReference type="ARBA" id="ARBA00004613"/>
    </source>
</evidence>
<evidence type="ECO:0000256" key="4">
    <source>
        <dbReference type="ARBA" id="ARBA00023054"/>
    </source>
</evidence>
<evidence type="ECO:0000256" key="2">
    <source>
        <dbReference type="ARBA" id="ARBA00022525"/>
    </source>
</evidence>
<dbReference type="PROSITE" id="PS51406">
    <property type="entry name" value="FIBRINOGEN_C_2"/>
    <property type="match status" value="1"/>
</dbReference>
<dbReference type="AlphaFoldDB" id="A0A8J1UFV0"/>
<comment type="subcellular location">
    <subcellularLocation>
        <location evidence="1">Secreted</location>
    </subcellularLocation>
</comment>
<dbReference type="EMBL" id="CAIIXF020000004">
    <property type="protein sequence ID" value="CAH1780920.1"/>
    <property type="molecule type" value="Genomic_DNA"/>
</dbReference>
<keyword evidence="4" id="KW-0175">Coiled coil</keyword>
<dbReference type="OrthoDB" id="6273946at2759"/>
<dbReference type="InterPro" id="IPR036056">
    <property type="entry name" value="Fibrinogen-like_C"/>
</dbReference>
<name>A0A8J1UFV0_OWEFU</name>
<evidence type="ECO:0000313" key="7">
    <source>
        <dbReference type="EMBL" id="CAH1780920.1"/>
    </source>
</evidence>
<dbReference type="SMART" id="SM00186">
    <property type="entry name" value="FBG"/>
    <property type="match status" value="1"/>
</dbReference>
<organism evidence="7 8">
    <name type="scientific">Owenia fusiformis</name>
    <name type="common">Polychaete worm</name>
    <dbReference type="NCBI Taxonomy" id="6347"/>
    <lineage>
        <taxon>Eukaryota</taxon>
        <taxon>Metazoa</taxon>
        <taxon>Spiralia</taxon>
        <taxon>Lophotrochozoa</taxon>
        <taxon>Annelida</taxon>
        <taxon>Polychaeta</taxon>
        <taxon>Sedentaria</taxon>
        <taxon>Canalipalpata</taxon>
        <taxon>Sabellida</taxon>
        <taxon>Oweniida</taxon>
        <taxon>Oweniidae</taxon>
        <taxon>Owenia</taxon>
    </lineage>
</organism>
<evidence type="ECO:0000256" key="5">
    <source>
        <dbReference type="ARBA" id="ARBA00023157"/>
    </source>
</evidence>
<keyword evidence="5" id="KW-1015">Disulfide bond</keyword>
<keyword evidence="2" id="KW-0964">Secreted</keyword>
<evidence type="ECO:0000313" key="8">
    <source>
        <dbReference type="Proteomes" id="UP000749559"/>
    </source>
</evidence>
<dbReference type="Proteomes" id="UP000749559">
    <property type="component" value="Unassembled WGS sequence"/>
</dbReference>
<dbReference type="InterPro" id="IPR037579">
    <property type="entry name" value="FIB_ANG-like"/>
</dbReference>
<keyword evidence="8" id="KW-1185">Reference proteome</keyword>
<protein>
    <submittedName>
        <fullName evidence="7">Uncharacterized protein</fullName>
    </submittedName>
</protein>
<dbReference type="SUPFAM" id="SSF56496">
    <property type="entry name" value="Fibrinogen C-terminal domain-like"/>
    <property type="match status" value="1"/>
</dbReference>
<dbReference type="Gene3D" id="3.90.215.10">
    <property type="entry name" value="Gamma Fibrinogen, chain A, domain 1"/>
    <property type="match status" value="1"/>
</dbReference>
<keyword evidence="6" id="KW-0325">Glycoprotein</keyword>
<sequence length="298" mass="33199">MYRGHALIQQPIEAFFQTTKHHCLFHCVQRSCVAFNYDNDNQLCEIHIGFESDCSIEATATKTYYFSDGFAPSDCLPLPVSCSEISSRGVTQDGLYEILPPTYSTPLQVYCEDLVDGGWVRIQRREDGSIDFYRNWAEYKSGFGSVSGEHWLGNEHIHALTNGSTPTKLKIKLTYFNTNEYEAMYTNFTVGDEASLYTVNALGYSGNAGDCFGGWLASPAEATNGYPFSTQDSDNDDAVTNSCATLFTGPWWYNACAMCSLNGRYPTGGTCPVSDSDCMWYEHISLSLPIKFSTMLIQ</sequence>
<dbReference type="PANTHER" id="PTHR47221:SF6">
    <property type="entry name" value="FIBRINOGEN ALPHA CHAIN"/>
    <property type="match status" value="1"/>
</dbReference>
<dbReference type="GO" id="GO:0030674">
    <property type="term" value="F:protein-macromolecule adaptor activity"/>
    <property type="evidence" value="ECO:0007669"/>
    <property type="project" value="TreeGrafter"/>
</dbReference>
<dbReference type="GO" id="GO:0034116">
    <property type="term" value="P:positive regulation of heterotypic cell-cell adhesion"/>
    <property type="evidence" value="ECO:0007669"/>
    <property type="project" value="TreeGrafter"/>
</dbReference>
<dbReference type="InterPro" id="IPR014716">
    <property type="entry name" value="Fibrinogen_a/b/g_C_1"/>
</dbReference>
<dbReference type="Pfam" id="PF00147">
    <property type="entry name" value="Fibrinogen_C"/>
    <property type="match status" value="1"/>
</dbReference>
<dbReference type="GO" id="GO:0005577">
    <property type="term" value="C:fibrinogen complex"/>
    <property type="evidence" value="ECO:0007669"/>
    <property type="project" value="TreeGrafter"/>
</dbReference>
<dbReference type="InterPro" id="IPR002181">
    <property type="entry name" value="Fibrinogen_a/b/g_C_dom"/>
</dbReference>
<dbReference type="CDD" id="cd00087">
    <property type="entry name" value="FReD"/>
    <property type="match status" value="1"/>
</dbReference>
<dbReference type="PANTHER" id="PTHR47221">
    <property type="entry name" value="FIBRINOGEN ALPHA CHAIN"/>
    <property type="match status" value="1"/>
</dbReference>
<comment type="caution">
    <text evidence="7">The sequence shown here is derived from an EMBL/GenBank/DDBJ whole genome shotgun (WGS) entry which is preliminary data.</text>
</comment>
<accession>A0A8J1UFV0</accession>
<dbReference type="GO" id="GO:0005201">
    <property type="term" value="F:extracellular matrix structural constituent"/>
    <property type="evidence" value="ECO:0007669"/>
    <property type="project" value="TreeGrafter"/>
</dbReference>
<reference evidence="7" key="1">
    <citation type="submission" date="2022-03" db="EMBL/GenBank/DDBJ databases">
        <authorList>
            <person name="Martin C."/>
        </authorList>
    </citation>
    <scope>NUCLEOTIDE SEQUENCE</scope>
</reference>
<proteinExistence type="predicted"/>